<gene>
    <name evidence="1" type="ORF">GO755_25395</name>
</gene>
<reference evidence="1 2" key="1">
    <citation type="submission" date="2019-12" db="EMBL/GenBank/DDBJ databases">
        <title>Spirosoma sp. HMF4905 genome sequencing and assembly.</title>
        <authorList>
            <person name="Kang H."/>
            <person name="Cha I."/>
            <person name="Kim H."/>
            <person name="Joh K."/>
        </authorList>
    </citation>
    <scope>NUCLEOTIDE SEQUENCE [LARGE SCALE GENOMIC DNA]</scope>
    <source>
        <strain evidence="1 2">HMF4905</strain>
    </source>
</reference>
<dbReference type="EMBL" id="WPIN01000011">
    <property type="protein sequence ID" value="MVM33399.1"/>
    <property type="molecule type" value="Genomic_DNA"/>
</dbReference>
<accession>A0A7K1SHV9</accession>
<protein>
    <recommendedName>
        <fullName evidence="3">SRPBCC domain-containing protein</fullName>
    </recommendedName>
</protein>
<evidence type="ECO:0000313" key="1">
    <source>
        <dbReference type="EMBL" id="MVM33399.1"/>
    </source>
</evidence>
<dbReference type="RefSeq" id="WP_157588119.1">
    <property type="nucleotide sequence ID" value="NZ_WPIN01000011.1"/>
</dbReference>
<comment type="caution">
    <text evidence="1">The sequence shown here is derived from an EMBL/GenBank/DDBJ whole genome shotgun (WGS) entry which is preliminary data.</text>
</comment>
<evidence type="ECO:0000313" key="2">
    <source>
        <dbReference type="Proteomes" id="UP000436006"/>
    </source>
</evidence>
<dbReference type="AlphaFoldDB" id="A0A7K1SHV9"/>
<keyword evidence="2" id="KW-1185">Reference proteome</keyword>
<dbReference type="Proteomes" id="UP000436006">
    <property type="component" value="Unassembled WGS sequence"/>
</dbReference>
<name>A0A7K1SHV9_9BACT</name>
<proteinExistence type="predicted"/>
<organism evidence="1 2">
    <name type="scientific">Spirosoma arboris</name>
    <dbReference type="NCBI Taxonomy" id="2682092"/>
    <lineage>
        <taxon>Bacteria</taxon>
        <taxon>Pseudomonadati</taxon>
        <taxon>Bacteroidota</taxon>
        <taxon>Cytophagia</taxon>
        <taxon>Cytophagales</taxon>
        <taxon>Cytophagaceae</taxon>
        <taxon>Spirosoma</taxon>
    </lineage>
</organism>
<evidence type="ECO:0008006" key="3">
    <source>
        <dbReference type="Google" id="ProtNLM"/>
    </source>
</evidence>
<sequence>MKQQSVIDQLSQEVKLLQGEATKDVTYSSQQTFPDEVTTSAAFNRSIEKLWNVAAWSNLSPFTATFKLFDSAGQPKVGCVPQQDDYIQVIIPGPAPENWVQVTHTYSGEKWAEFTVRPSHDPHKPPSAQIDHFFHAEARSTFRVERTGTTITAYEIGRYEGINRDSPQAGHRGLVNTVMAEVGWLFYQKLQWKHLTDYLVHVES</sequence>